<dbReference type="PROSITE" id="PS51257">
    <property type="entry name" value="PROKAR_LIPOPROTEIN"/>
    <property type="match status" value="1"/>
</dbReference>
<dbReference type="KEGG" id="dps:DP0185"/>
<reference evidence="2" key="1">
    <citation type="journal article" date="2004" name="Environ. Microbiol.">
        <title>The genome of Desulfotalea psychrophila, a sulfate-reducing bacterium from permanently cold Arctic sediments.</title>
        <authorList>
            <person name="Rabus R."/>
            <person name="Ruepp A."/>
            <person name="Frickey T."/>
            <person name="Rattei T."/>
            <person name="Fartmann B."/>
            <person name="Stark M."/>
            <person name="Bauer M."/>
            <person name="Zibat A."/>
            <person name="Lombardot T."/>
            <person name="Becker I."/>
            <person name="Amann J."/>
            <person name="Gellner K."/>
            <person name="Teeling H."/>
            <person name="Leuschner W.D."/>
            <person name="Gloeckner F.-O."/>
            <person name="Lupas A.N."/>
            <person name="Amann R."/>
            <person name="Klenk H.-P."/>
        </authorList>
    </citation>
    <scope>NUCLEOTIDE SEQUENCE [LARGE SCALE GENOMIC DNA]</scope>
    <source>
        <strain evidence="2">DSM 12343 / LSv54</strain>
    </source>
</reference>
<organism evidence="1 2">
    <name type="scientific">Desulfotalea psychrophila (strain LSv54 / DSM 12343)</name>
    <dbReference type="NCBI Taxonomy" id="177439"/>
    <lineage>
        <taxon>Bacteria</taxon>
        <taxon>Pseudomonadati</taxon>
        <taxon>Thermodesulfobacteriota</taxon>
        <taxon>Desulfobulbia</taxon>
        <taxon>Desulfobulbales</taxon>
        <taxon>Desulfocapsaceae</taxon>
        <taxon>Desulfotalea</taxon>
    </lineage>
</organism>
<accession>Q6ARW1</accession>
<gene>
    <name evidence="1" type="ordered locus">DP0185</name>
</gene>
<proteinExistence type="predicted"/>
<evidence type="ECO:0000313" key="2">
    <source>
        <dbReference type="Proteomes" id="UP000000602"/>
    </source>
</evidence>
<evidence type="ECO:0000313" key="1">
    <source>
        <dbReference type="EMBL" id="CAG34914.1"/>
    </source>
</evidence>
<dbReference type="STRING" id="177439.DP0185"/>
<name>Q6ARW1_DESPS</name>
<dbReference type="HOGENOM" id="CLU_1218209_0_0_7"/>
<dbReference type="AlphaFoldDB" id="Q6ARW1"/>
<dbReference type="EMBL" id="CR522870">
    <property type="protein sequence ID" value="CAG34914.1"/>
    <property type="molecule type" value="Genomic_DNA"/>
</dbReference>
<keyword evidence="2" id="KW-1185">Reference proteome</keyword>
<dbReference type="Proteomes" id="UP000000602">
    <property type="component" value="Chromosome"/>
</dbReference>
<sequence>MRNNVQYKMQGLFETNAQAWMAAVGCFSIVSRMGHKAHLLWEHQHPVLLGVDENIVLESLSRYLAEGSSLLEELPKSKTAEKIPLDLTAGRVSFSNVITTMLISVTRDDILNALNLPWMNEDNITSLGWDVGANKMAAKVGGMKAPTSSPHRGVIAGQWLAAEALPVTSLGVRKGFYQWVTWSVPLDISGVWAVVQSKSTEWGGDLYEATIQRNGQMGYLLPARRSH</sequence>
<protein>
    <submittedName>
        <fullName evidence="1">Uncharacterized protein</fullName>
    </submittedName>
</protein>